<comment type="similarity">
    <text evidence="1">Belongs to the iron-containing alcohol dehydrogenase family.</text>
</comment>
<evidence type="ECO:0000259" key="4">
    <source>
        <dbReference type="Pfam" id="PF25137"/>
    </source>
</evidence>
<dbReference type="InterPro" id="IPR001670">
    <property type="entry name" value="ADH_Fe/GldA"/>
</dbReference>
<dbReference type="EMBL" id="JBIQWL010000001">
    <property type="protein sequence ID" value="MFH8249131.1"/>
    <property type="molecule type" value="Genomic_DNA"/>
</dbReference>
<sequence>MTGIGVLRLPRDVRLGFGQRHAVPALATGFGSRIAVVADPFLAATPEFREIVAAMEAAGARTLVVTDVPAELPVPAVVAAADTVRDFAPDVIVGYGGGSALDAAKVVALLTSHPGPVDAYYGENAVPGPVVPLIAVPTTAGTGSEVTPVAVVSDPGREMKVGISSPWLIPTIAIVDPELTLAAPRGVTTHSGIDAFVHAVESFTAAPLDIGHDAVIPVFVGRNDLTDAVSLQAAGLIFRALPRVLDEPGDREARADMAHGSLLAGMAFGAAGTHLSHAIQYPVGALTHTPHGLGTGALLPYVLQACRDVVPDRLAQLGQALGLDAGGDLADRAQSAVDAVADLCARIGLPVSLTELGVTPAYRDRIVELALQSRRLIGISPVPADVQVVGAIVDAAIAGDRAALRSVPTHP</sequence>
<evidence type="ECO:0000313" key="6">
    <source>
        <dbReference type="Proteomes" id="UP001610861"/>
    </source>
</evidence>
<dbReference type="PANTHER" id="PTHR11496">
    <property type="entry name" value="ALCOHOL DEHYDROGENASE"/>
    <property type="match status" value="1"/>
</dbReference>
<dbReference type="Proteomes" id="UP001610861">
    <property type="component" value="Unassembled WGS sequence"/>
</dbReference>
<dbReference type="EC" id="1.1.1.1" evidence="5"/>
<dbReference type="GO" id="GO:0004022">
    <property type="term" value="F:alcohol dehydrogenase (NAD+) activity"/>
    <property type="evidence" value="ECO:0007669"/>
    <property type="project" value="UniProtKB-EC"/>
</dbReference>
<evidence type="ECO:0000256" key="2">
    <source>
        <dbReference type="ARBA" id="ARBA00023002"/>
    </source>
</evidence>
<dbReference type="PANTHER" id="PTHR11496:SF102">
    <property type="entry name" value="ALCOHOL DEHYDROGENASE 4"/>
    <property type="match status" value="1"/>
</dbReference>
<keyword evidence="6" id="KW-1185">Reference proteome</keyword>
<dbReference type="InterPro" id="IPR039697">
    <property type="entry name" value="Alcohol_dehydrogenase_Fe"/>
</dbReference>
<keyword evidence="2 5" id="KW-0560">Oxidoreductase</keyword>
<evidence type="ECO:0000313" key="5">
    <source>
        <dbReference type="EMBL" id="MFH8249131.1"/>
    </source>
</evidence>
<dbReference type="SUPFAM" id="SSF56796">
    <property type="entry name" value="Dehydroquinate synthase-like"/>
    <property type="match status" value="1"/>
</dbReference>
<reference evidence="5 6" key="1">
    <citation type="submission" date="2024-09" db="EMBL/GenBank/DDBJ databases">
        <authorList>
            <person name="Pan X."/>
        </authorList>
    </citation>
    <scope>NUCLEOTIDE SEQUENCE [LARGE SCALE GENOMIC DNA]</scope>
    <source>
        <strain evidence="5 6">B2969</strain>
    </source>
</reference>
<dbReference type="InterPro" id="IPR056798">
    <property type="entry name" value="ADH_Fe_C"/>
</dbReference>
<dbReference type="Pfam" id="PF00465">
    <property type="entry name" value="Fe-ADH"/>
    <property type="match status" value="1"/>
</dbReference>
<feature type="domain" description="Alcohol dehydrogenase iron-type/glycerol dehydrogenase GldA" evidence="3">
    <location>
        <begin position="10"/>
        <end position="177"/>
    </location>
</feature>
<name>A0ABW7Q2R9_9MICO</name>
<proteinExistence type="inferred from homology"/>
<feature type="domain" description="Fe-containing alcohol dehydrogenase-like C-terminal" evidence="4">
    <location>
        <begin position="189"/>
        <end position="396"/>
    </location>
</feature>
<evidence type="ECO:0000256" key="1">
    <source>
        <dbReference type="ARBA" id="ARBA00007358"/>
    </source>
</evidence>
<dbReference type="Gene3D" id="1.20.1090.10">
    <property type="entry name" value="Dehydroquinate synthase-like - alpha domain"/>
    <property type="match status" value="1"/>
</dbReference>
<accession>A0ABW7Q2R9</accession>
<comment type="caution">
    <text evidence="5">The sequence shown here is derived from an EMBL/GenBank/DDBJ whole genome shotgun (WGS) entry which is preliminary data.</text>
</comment>
<evidence type="ECO:0000259" key="3">
    <source>
        <dbReference type="Pfam" id="PF00465"/>
    </source>
</evidence>
<gene>
    <name evidence="5" type="ORF">ACH3VR_02030</name>
</gene>
<organism evidence="5 6">
    <name type="scientific">Microbacterium alkaliflavum</name>
    <dbReference type="NCBI Taxonomy" id="3248839"/>
    <lineage>
        <taxon>Bacteria</taxon>
        <taxon>Bacillati</taxon>
        <taxon>Actinomycetota</taxon>
        <taxon>Actinomycetes</taxon>
        <taxon>Micrococcales</taxon>
        <taxon>Microbacteriaceae</taxon>
        <taxon>Microbacterium</taxon>
    </lineage>
</organism>
<dbReference type="Gene3D" id="3.40.50.1970">
    <property type="match status" value="1"/>
</dbReference>
<dbReference type="RefSeq" id="WP_396639078.1">
    <property type="nucleotide sequence ID" value="NZ_JBIQWL010000001.1"/>
</dbReference>
<protein>
    <submittedName>
        <fullName evidence="5">Iron-containing alcohol dehydrogenase</fullName>
        <ecNumber evidence="5">1.1.1.1</ecNumber>
    </submittedName>
</protein>
<dbReference type="Pfam" id="PF25137">
    <property type="entry name" value="ADH_Fe_C"/>
    <property type="match status" value="1"/>
</dbReference>